<keyword evidence="2" id="KW-1185">Reference proteome</keyword>
<comment type="caution">
    <text evidence="1">The sequence shown here is derived from an EMBL/GenBank/DDBJ whole genome shotgun (WGS) entry which is preliminary data.</text>
</comment>
<gene>
    <name evidence="1" type="ORF">GCM10007866_05300</name>
</gene>
<sequence length="301" mass="35069">MTYKSLNKQINVIPAVVSTAVHITPPHITKIINESSYATFDSLINGIVYGGYHDDNINDIALYYAMKTYGDSIPKPTQTQIDSYKNKRVVEFATNTFKFKNTPFICDDEQQYKTRCILMFWNYKFSSMYPNDVFLNMVDYQTNQFVRSKSKTVFGQNRTICDVLRVFFDNHVPGMDGDYLTHMKHVPQIMDTFSTNPDQFWRIRAAMYGSNKIRDVLVHDKHCDVRKAVARYGNDSHRQKLSSDRAKSVQCVVYQTTTDEQLRDLIFQNQKITRSNQTFIQTVIQYGTNDKHIAKCKLFEK</sequence>
<dbReference type="Proteomes" id="UP001156672">
    <property type="component" value="Unassembled WGS sequence"/>
</dbReference>
<name>A0ABQ5WX54_9PROT</name>
<evidence type="ECO:0000313" key="1">
    <source>
        <dbReference type="EMBL" id="GLQ68082.1"/>
    </source>
</evidence>
<dbReference type="EMBL" id="BSNW01000006">
    <property type="protein sequence ID" value="GLQ68082.1"/>
    <property type="molecule type" value="Genomic_DNA"/>
</dbReference>
<organism evidence="1 2">
    <name type="scientific">Gluconobacter albidus</name>
    <dbReference type="NCBI Taxonomy" id="318683"/>
    <lineage>
        <taxon>Bacteria</taxon>
        <taxon>Pseudomonadati</taxon>
        <taxon>Pseudomonadota</taxon>
        <taxon>Alphaproteobacteria</taxon>
        <taxon>Acetobacterales</taxon>
        <taxon>Acetobacteraceae</taxon>
        <taxon>Gluconobacter</taxon>
    </lineage>
</organism>
<evidence type="ECO:0000313" key="2">
    <source>
        <dbReference type="Proteomes" id="UP001156672"/>
    </source>
</evidence>
<accession>A0ABQ5WX54</accession>
<protein>
    <submittedName>
        <fullName evidence="1">Uncharacterized protein</fullName>
    </submittedName>
</protein>
<dbReference type="RefSeq" id="WP_145995588.1">
    <property type="nucleotide sequence ID" value="NZ_BEWL01000001.1"/>
</dbReference>
<reference evidence="2" key="1">
    <citation type="journal article" date="2019" name="Int. J. Syst. Evol. Microbiol.">
        <title>The Global Catalogue of Microorganisms (GCM) 10K type strain sequencing project: providing services to taxonomists for standard genome sequencing and annotation.</title>
        <authorList>
            <consortium name="The Broad Institute Genomics Platform"/>
            <consortium name="The Broad Institute Genome Sequencing Center for Infectious Disease"/>
            <person name="Wu L."/>
            <person name="Ma J."/>
        </authorList>
    </citation>
    <scope>NUCLEOTIDE SEQUENCE [LARGE SCALE GENOMIC DNA]</scope>
    <source>
        <strain evidence="2">NBRC 3250</strain>
    </source>
</reference>
<proteinExistence type="predicted"/>